<feature type="non-terminal residue" evidence="2">
    <location>
        <position position="152"/>
    </location>
</feature>
<dbReference type="InterPro" id="IPR023346">
    <property type="entry name" value="Lysozyme-like_dom_sf"/>
</dbReference>
<reference evidence="2" key="2">
    <citation type="submission" date="2014-07" db="EMBL/GenBank/DDBJ databases">
        <authorList>
            <person name="Hull J."/>
        </authorList>
    </citation>
    <scope>NUCLEOTIDE SEQUENCE</scope>
</reference>
<evidence type="ECO:0000313" key="2">
    <source>
        <dbReference type="EMBL" id="JAG38181.1"/>
    </source>
</evidence>
<name>A0A0A9Z2S8_LYGHE</name>
<evidence type="ECO:0000256" key="1">
    <source>
        <dbReference type="SAM" id="SignalP"/>
    </source>
</evidence>
<dbReference type="EMBL" id="GBHO01005423">
    <property type="protein sequence ID" value="JAG38181.1"/>
    <property type="molecule type" value="Transcribed_RNA"/>
</dbReference>
<feature type="non-terminal residue" evidence="2">
    <location>
        <position position="1"/>
    </location>
</feature>
<keyword evidence="1" id="KW-0732">Signal</keyword>
<feature type="chain" id="PRO_5002072822" evidence="1">
    <location>
        <begin position="25"/>
        <end position="152"/>
    </location>
</feature>
<proteinExistence type="predicted"/>
<feature type="signal peptide" evidence="1">
    <location>
        <begin position="1"/>
        <end position="24"/>
    </location>
</feature>
<dbReference type="SUPFAM" id="SSF53955">
    <property type="entry name" value="Lysozyme-like"/>
    <property type="match status" value="1"/>
</dbReference>
<dbReference type="Pfam" id="PF00062">
    <property type="entry name" value="Lys"/>
    <property type="match status" value="1"/>
</dbReference>
<accession>A0A0A9Z2S8</accession>
<protein>
    <submittedName>
        <fullName evidence="2">Lysozyme c-1</fullName>
    </submittedName>
</protein>
<gene>
    <name evidence="2" type="ORF">CM83_105287</name>
</gene>
<organism evidence="2">
    <name type="scientific">Lygus hesperus</name>
    <name type="common">Western plant bug</name>
    <dbReference type="NCBI Taxonomy" id="30085"/>
    <lineage>
        <taxon>Eukaryota</taxon>
        <taxon>Metazoa</taxon>
        <taxon>Ecdysozoa</taxon>
        <taxon>Arthropoda</taxon>
        <taxon>Hexapoda</taxon>
        <taxon>Insecta</taxon>
        <taxon>Pterygota</taxon>
        <taxon>Neoptera</taxon>
        <taxon>Paraneoptera</taxon>
        <taxon>Hemiptera</taxon>
        <taxon>Heteroptera</taxon>
        <taxon>Panheteroptera</taxon>
        <taxon>Cimicomorpha</taxon>
        <taxon>Miridae</taxon>
        <taxon>Mirini</taxon>
        <taxon>Lygus</taxon>
    </lineage>
</organism>
<dbReference type="Gene3D" id="1.10.530.10">
    <property type="match status" value="1"/>
</dbReference>
<sequence>HKMRLVVVVFFISLNQSFYSKVYGMKFAPLDLAKELQLNNISDWDIPTLVCLAHNMSNLDTHFNVTQKLGGNVVFYGGIFGLSSTQAWKECNMTMNDLIDDDIDDDIQCLYRQMDEGFFRYSRGLMIVLYSHKILWIEKCLEWFELLPDNPE</sequence>
<dbReference type="InterPro" id="IPR001916">
    <property type="entry name" value="Glyco_hydro_22"/>
</dbReference>
<dbReference type="AlphaFoldDB" id="A0A0A9Z2S8"/>
<reference evidence="2" key="1">
    <citation type="journal article" date="2014" name="PLoS ONE">
        <title>Transcriptome-Based Identification of ABC Transporters in the Western Tarnished Plant Bug Lygus hesperus.</title>
        <authorList>
            <person name="Hull J.J."/>
            <person name="Chaney K."/>
            <person name="Geib S.M."/>
            <person name="Fabrick J.A."/>
            <person name="Brent C.S."/>
            <person name="Walsh D."/>
            <person name="Lavine L.C."/>
        </authorList>
    </citation>
    <scope>NUCLEOTIDE SEQUENCE</scope>
</reference>